<dbReference type="Pfam" id="PF08447">
    <property type="entry name" value="PAS_3"/>
    <property type="match status" value="4"/>
</dbReference>
<dbReference type="Proteomes" id="UP000662185">
    <property type="component" value="Unassembled WGS sequence"/>
</dbReference>
<keyword evidence="5" id="KW-0418">Kinase</keyword>
<evidence type="ECO:0000256" key="4">
    <source>
        <dbReference type="ARBA" id="ARBA00022679"/>
    </source>
</evidence>
<dbReference type="InterPro" id="IPR000700">
    <property type="entry name" value="PAS-assoc_C"/>
</dbReference>
<evidence type="ECO:0000256" key="6">
    <source>
        <dbReference type="ARBA" id="ARBA00023012"/>
    </source>
</evidence>
<evidence type="ECO:0000256" key="7">
    <source>
        <dbReference type="PROSITE-ProRule" id="PRU00169"/>
    </source>
</evidence>
<dbReference type="SUPFAM" id="SSF55874">
    <property type="entry name" value="ATPase domain of HSP90 chaperone/DNA topoisomerase II/histidine kinase"/>
    <property type="match status" value="1"/>
</dbReference>
<dbReference type="InterPro" id="IPR011006">
    <property type="entry name" value="CheY-like_superfamily"/>
</dbReference>
<dbReference type="SUPFAM" id="SSF47384">
    <property type="entry name" value="Homodimeric domain of signal transducing histidine kinase"/>
    <property type="match status" value="1"/>
</dbReference>
<dbReference type="Gene3D" id="1.10.287.130">
    <property type="match status" value="1"/>
</dbReference>
<protein>
    <recommendedName>
        <fullName evidence="2">histidine kinase</fullName>
        <ecNumber evidence="2">2.7.13.3</ecNumber>
    </recommendedName>
</protein>
<name>A0A927A2S6_9NOST</name>
<feature type="domain" description="Response regulatory" evidence="11">
    <location>
        <begin position="1307"/>
        <end position="1423"/>
    </location>
</feature>
<dbReference type="SUPFAM" id="SSF52172">
    <property type="entry name" value="CheY-like"/>
    <property type="match status" value="1"/>
</dbReference>
<keyword evidence="16" id="KW-1185">Reference proteome</keyword>
<evidence type="ECO:0000313" key="16">
    <source>
        <dbReference type="Proteomes" id="UP000662185"/>
    </source>
</evidence>
<keyword evidence="9" id="KW-0175">Coiled coil</keyword>
<feature type="domain" description="PAC" evidence="13">
    <location>
        <begin position="999"/>
        <end position="1051"/>
    </location>
</feature>
<evidence type="ECO:0000256" key="1">
    <source>
        <dbReference type="ARBA" id="ARBA00000085"/>
    </source>
</evidence>
<evidence type="ECO:0000256" key="9">
    <source>
        <dbReference type="SAM" id="Coils"/>
    </source>
</evidence>
<dbReference type="InterPro" id="IPR046342">
    <property type="entry name" value="CBS_dom_sf"/>
</dbReference>
<dbReference type="InterPro" id="IPR005467">
    <property type="entry name" value="His_kinase_dom"/>
</dbReference>
<dbReference type="Pfam" id="PF00072">
    <property type="entry name" value="Response_reg"/>
    <property type="match status" value="1"/>
</dbReference>
<dbReference type="PANTHER" id="PTHR43304">
    <property type="entry name" value="PHYTOCHROME-LIKE PROTEIN CPH1"/>
    <property type="match status" value="1"/>
</dbReference>
<organism evidence="15 16">
    <name type="scientific">Anabaena sphaerica FACHB-251</name>
    <dbReference type="NCBI Taxonomy" id="2692883"/>
    <lineage>
        <taxon>Bacteria</taxon>
        <taxon>Bacillati</taxon>
        <taxon>Cyanobacteriota</taxon>
        <taxon>Cyanophyceae</taxon>
        <taxon>Nostocales</taxon>
        <taxon>Nostocaceae</taxon>
        <taxon>Anabaena</taxon>
    </lineage>
</organism>
<dbReference type="Pfam" id="PF00571">
    <property type="entry name" value="CBS"/>
    <property type="match status" value="2"/>
</dbReference>
<feature type="domain" description="PAS" evidence="12">
    <location>
        <begin position="933"/>
        <end position="997"/>
    </location>
</feature>
<feature type="domain" description="PAC" evidence="13">
    <location>
        <begin position="748"/>
        <end position="800"/>
    </location>
</feature>
<dbReference type="Gene3D" id="3.40.50.2300">
    <property type="match status" value="1"/>
</dbReference>
<feature type="domain" description="PAC" evidence="13">
    <location>
        <begin position="489"/>
        <end position="541"/>
    </location>
</feature>
<gene>
    <name evidence="15" type="ORF">H6G06_21915</name>
</gene>
<evidence type="ECO:0000259" key="14">
    <source>
        <dbReference type="PROSITE" id="PS51371"/>
    </source>
</evidence>
<dbReference type="Gene3D" id="3.30.565.10">
    <property type="entry name" value="Histidine kinase-like ATPase, C-terminal domain"/>
    <property type="match status" value="1"/>
</dbReference>
<dbReference type="SUPFAM" id="SSF55785">
    <property type="entry name" value="PYP-like sensor domain (PAS domain)"/>
    <property type="match status" value="6"/>
</dbReference>
<dbReference type="SMART" id="SM00091">
    <property type="entry name" value="PAS"/>
    <property type="match status" value="6"/>
</dbReference>
<comment type="catalytic activity">
    <reaction evidence="1">
        <text>ATP + protein L-histidine = ADP + protein N-phospho-L-histidine.</text>
        <dbReference type="EC" id="2.7.13.3"/>
    </reaction>
</comment>
<dbReference type="SUPFAM" id="SSF54631">
    <property type="entry name" value="CBS-domain pair"/>
    <property type="match status" value="1"/>
</dbReference>
<dbReference type="CDD" id="cd00156">
    <property type="entry name" value="REC"/>
    <property type="match status" value="1"/>
</dbReference>
<dbReference type="SMART" id="SM00086">
    <property type="entry name" value="PAC"/>
    <property type="match status" value="6"/>
</dbReference>
<dbReference type="InterPro" id="IPR003661">
    <property type="entry name" value="HisK_dim/P_dom"/>
</dbReference>
<keyword evidence="8" id="KW-0129">CBS domain</keyword>
<dbReference type="EC" id="2.7.13.3" evidence="2"/>
<proteinExistence type="predicted"/>
<feature type="domain" description="PAC" evidence="13">
    <location>
        <begin position="619"/>
        <end position="671"/>
    </location>
</feature>
<sequence length="1427" mass="162568">MQLNDQLIALPNLHQVIDRYPLTISPDSQVLDALILMNQEQNNDLEIVNASESLPGSKGKQKASSYVLVVEERQLLGILTLRDVLKLTVLGMNLSKTRIAEVMTQQLITLEESAFQDISTVLSILQHHRIDHLPIVDDGEKLVGIVTESSLLQGLNVVKIVGILDSIQQYLQESQKPTTTPAKCQYANQQTKEVYCENDYFLHKLVVEQVAKEIKINEELHQTIEELKIVEEEIRQQNERLVIVYEIAELERRRYQNLFEFTPYGYLVTDKLGIIQEANHAASTLLSVHQKYLVGKPITVFIADEARHTLISDLADFQQLPEWEVCIQPRQGTPFPAGVRVAAMYDPQGQQSGWSWLLSNISERKQAKESLSRATQELEERVVKRTKELVVVNQTLQQEIKERHQTEAALRKSEDIFRQFAENIEAYIWICSQDCSNIFYINQAYEKIWGRSCQSLRENPQSWIEAIHPEDLDHMMLELEEQAQKGGNASVEHRIIRPDGSIRWLLSRRFPIKNEQGQIQYFGGIGEDITERKQTEAALRKSEEIFRQFGENIQAQIIWIKSYKNGETVYVNPAYEKIWGRSCQSLWENPQSWTESIHPEDRDRILAETRRNLQNGELSTLEYRLVQSDGAIRWIFARCFPILNEQGQIQYFGGIAEDITERQLAEAALKKSEEKFRHFTENTDTVIWMASKDGKETLYINPAYEKIWGRSCQSLRENPQSWMEGIHPEDRDYILGKIEERHQKGEGASLEYRVVQPNGAIRWIWSRCFPIKNEQGELDYYGSITEDITERKLAEVFRRESEARLTLALEAANMGIWDWNLTTNNCIWSDHIGPLYGLPKGSLCPSSLQGFLNLVHPEDTEPFTQALNRAIEEKIEFGIEYRAVWPDDSLHWLGTRGKVYYDEQGQPIRIIGTTRDISDRKEKEQKIYEQAALLDIATDAIFVRDFQTEILFWNQGAERMYGWTKHEAVGRNLQDIFCPNTSIQHEATALKTVVKLGTWQGELRKQTKSGQEIIVESRWTLMFDADGQPKSILIVDTDITEKKQLEEQFLRTQRLESIGTLAGGIAHDLNNILTPISVAAQLLKGRFAKDPARHPHLLTIIENNAVRGAALVKQVLSFARGLKGERTIVQIKHLIAEIIQIAKHTFSKSIEFNTQISEDLWTVSGDTTQLHQVLMNLVINARDAMPAGGLLTISAENMFIDEAYSRLNFESKVGHYIVITVKDTGMGMSPEILDRIFDPFFTTKEIGTGTGLGLSTVLGIIKSHNGFVTVSSQVNKGSTFKIFLPSVESPQLPSLEQLEIESGQGELILIVDDEPQICDVTKIILENNNYQTLTASNGIEAIALYAQHKQQISVVLMDMMMPEMDGATAIRTMQKMNPDVQVIACSGLGTIEVLPESAETKAQAVLLKPYTANDLLRNLSQVIRNRE</sequence>
<dbReference type="InterPro" id="IPR013655">
    <property type="entry name" value="PAS_fold_3"/>
</dbReference>
<dbReference type="RefSeq" id="WP_190564028.1">
    <property type="nucleotide sequence ID" value="NZ_JACJQU010000018.1"/>
</dbReference>
<feature type="domain" description="PAC" evidence="13">
    <location>
        <begin position="321"/>
        <end position="373"/>
    </location>
</feature>
<dbReference type="PANTHER" id="PTHR43304:SF1">
    <property type="entry name" value="PAC DOMAIN-CONTAINING PROTEIN"/>
    <property type="match status" value="1"/>
</dbReference>
<dbReference type="InterPro" id="IPR001789">
    <property type="entry name" value="Sig_transdc_resp-reg_receiver"/>
</dbReference>
<dbReference type="PROSITE" id="PS50110">
    <property type="entry name" value="RESPONSE_REGULATORY"/>
    <property type="match status" value="1"/>
</dbReference>
<keyword evidence="6" id="KW-0902">Two-component regulatory system</keyword>
<dbReference type="SMART" id="SM00448">
    <property type="entry name" value="REC"/>
    <property type="match status" value="1"/>
</dbReference>
<dbReference type="InterPro" id="IPR003594">
    <property type="entry name" value="HATPase_dom"/>
</dbReference>
<dbReference type="Gene3D" id="2.10.70.100">
    <property type="match status" value="1"/>
</dbReference>
<dbReference type="Pfam" id="PF13426">
    <property type="entry name" value="PAS_9"/>
    <property type="match status" value="1"/>
</dbReference>
<feature type="domain" description="PAS" evidence="12">
    <location>
        <begin position="565"/>
        <end position="616"/>
    </location>
</feature>
<reference evidence="16" key="1">
    <citation type="journal article" date="2020" name="ISME J.">
        <title>Comparative genomics reveals insights into cyanobacterial evolution and habitat adaptation.</title>
        <authorList>
            <person name="Chen M.Y."/>
            <person name="Teng W.K."/>
            <person name="Zhao L."/>
            <person name="Hu C.X."/>
            <person name="Zhou Y.K."/>
            <person name="Han B.P."/>
            <person name="Song L.R."/>
            <person name="Shu W.S."/>
        </authorList>
    </citation>
    <scope>NUCLEOTIDE SEQUENCE [LARGE SCALE GENOMIC DNA]</scope>
    <source>
        <strain evidence="16">FACHB-251</strain>
    </source>
</reference>
<dbReference type="SMART" id="SM00388">
    <property type="entry name" value="HisKA"/>
    <property type="match status" value="1"/>
</dbReference>
<dbReference type="InterPro" id="IPR001610">
    <property type="entry name" value="PAC"/>
</dbReference>
<feature type="domain" description="CBS" evidence="14">
    <location>
        <begin position="17"/>
        <end position="94"/>
    </location>
</feature>
<dbReference type="GO" id="GO:0006355">
    <property type="term" value="P:regulation of DNA-templated transcription"/>
    <property type="evidence" value="ECO:0007669"/>
    <property type="project" value="InterPro"/>
</dbReference>
<dbReference type="InterPro" id="IPR036890">
    <property type="entry name" value="HATPase_C_sf"/>
</dbReference>
<evidence type="ECO:0000259" key="11">
    <source>
        <dbReference type="PROSITE" id="PS50110"/>
    </source>
</evidence>
<dbReference type="Gene3D" id="3.10.580.10">
    <property type="entry name" value="CBS-domain"/>
    <property type="match status" value="1"/>
</dbReference>
<dbReference type="InterPro" id="IPR036097">
    <property type="entry name" value="HisK_dim/P_sf"/>
</dbReference>
<dbReference type="Pfam" id="PF02518">
    <property type="entry name" value="HATPase_c"/>
    <property type="match status" value="1"/>
</dbReference>
<dbReference type="SMART" id="SM00116">
    <property type="entry name" value="CBS"/>
    <property type="match status" value="2"/>
</dbReference>
<dbReference type="GO" id="GO:0000155">
    <property type="term" value="F:phosphorelay sensor kinase activity"/>
    <property type="evidence" value="ECO:0007669"/>
    <property type="project" value="InterPro"/>
</dbReference>
<evidence type="ECO:0000256" key="3">
    <source>
        <dbReference type="ARBA" id="ARBA00022553"/>
    </source>
</evidence>
<feature type="domain" description="Histidine kinase" evidence="10">
    <location>
        <begin position="1064"/>
        <end position="1288"/>
    </location>
</feature>
<dbReference type="PROSITE" id="PS50112">
    <property type="entry name" value="PAS"/>
    <property type="match status" value="5"/>
</dbReference>
<dbReference type="InterPro" id="IPR000014">
    <property type="entry name" value="PAS"/>
</dbReference>
<keyword evidence="4" id="KW-0808">Transferase</keyword>
<dbReference type="InterPro" id="IPR035965">
    <property type="entry name" value="PAS-like_dom_sf"/>
</dbReference>
<feature type="domain" description="PAS" evidence="12">
    <location>
        <begin position="413"/>
        <end position="486"/>
    </location>
</feature>
<comment type="caution">
    <text evidence="15">The sequence shown here is derived from an EMBL/GenBank/DDBJ whole genome shotgun (WGS) entry which is preliminary data.</text>
</comment>
<dbReference type="PRINTS" id="PR00344">
    <property type="entry name" value="BCTRLSENSOR"/>
</dbReference>
<feature type="domain" description="CBS" evidence="14">
    <location>
        <begin position="103"/>
        <end position="166"/>
    </location>
</feature>
<evidence type="ECO:0000256" key="5">
    <source>
        <dbReference type="ARBA" id="ARBA00022777"/>
    </source>
</evidence>
<dbReference type="PROSITE" id="PS50113">
    <property type="entry name" value="PAC"/>
    <property type="match status" value="6"/>
</dbReference>
<dbReference type="CDD" id="cd00130">
    <property type="entry name" value="PAS"/>
    <property type="match status" value="6"/>
</dbReference>
<feature type="domain" description="PAC" evidence="13">
    <location>
        <begin position="877"/>
        <end position="929"/>
    </location>
</feature>
<dbReference type="InterPro" id="IPR052162">
    <property type="entry name" value="Sensor_kinase/Photoreceptor"/>
</dbReference>
<feature type="modified residue" description="4-aspartylphosphate" evidence="7">
    <location>
        <position position="1358"/>
    </location>
</feature>
<accession>A0A927A2S6</accession>
<dbReference type="NCBIfam" id="TIGR00229">
    <property type="entry name" value="sensory_box"/>
    <property type="match status" value="6"/>
</dbReference>
<feature type="domain" description="PAS" evidence="12">
    <location>
        <begin position="672"/>
        <end position="745"/>
    </location>
</feature>
<dbReference type="CDD" id="cd04620">
    <property type="entry name" value="CBS_two-component_sensor_histidine_kinase_repeat1"/>
    <property type="match status" value="1"/>
</dbReference>
<evidence type="ECO:0000256" key="2">
    <source>
        <dbReference type="ARBA" id="ARBA00012438"/>
    </source>
</evidence>
<keyword evidence="3 7" id="KW-0597">Phosphoprotein</keyword>
<dbReference type="Pfam" id="PF00512">
    <property type="entry name" value="HisKA"/>
    <property type="match status" value="1"/>
</dbReference>
<dbReference type="PROSITE" id="PS50109">
    <property type="entry name" value="HIS_KIN"/>
    <property type="match status" value="1"/>
</dbReference>
<dbReference type="CDD" id="cd00082">
    <property type="entry name" value="HisKA"/>
    <property type="match status" value="1"/>
</dbReference>
<dbReference type="EMBL" id="JACJQU010000018">
    <property type="protein sequence ID" value="MBD2296059.1"/>
    <property type="molecule type" value="Genomic_DNA"/>
</dbReference>
<dbReference type="InterPro" id="IPR013767">
    <property type="entry name" value="PAS_fold"/>
</dbReference>
<dbReference type="Gene3D" id="3.30.450.20">
    <property type="entry name" value="PAS domain"/>
    <property type="match status" value="6"/>
</dbReference>
<dbReference type="SMART" id="SM00387">
    <property type="entry name" value="HATPase_c"/>
    <property type="match status" value="1"/>
</dbReference>
<evidence type="ECO:0000256" key="8">
    <source>
        <dbReference type="PROSITE-ProRule" id="PRU00703"/>
    </source>
</evidence>
<feature type="domain" description="PAS" evidence="12">
    <location>
        <begin position="801"/>
        <end position="874"/>
    </location>
</feature>
<evidence type="ECO:0000259" key="12">
    <source>
        <dbReference type="PROSITE" id="PS50112"/>
    </source>
</evidence>
<evidence type="ECO:0000259" key="13">
    <source>
        <dbReference type="PROSITE" id="PS50113"/>
    </source>
</evidence>
<dbReference type="PROSITE" id="PS51371">
    <property type="entry name" value="CBS"/>
    <property type="match status" value="2"/>
</dbReference>
<evidence type="ECO:0000259" key="10">
    <source>
        <dbReference type="PROSITE" id="PS50109"/>
    </source>
</evidence>
<dbReference type="InterPro" id="IPR000644">
    <property type="entry name" value="CBS_dom"/>
</dbReference>
<dbReference type="Pfam" id="PF00989">
    <property type="entry name" value="PAS"/>
    <property type="match status" value="1"/>
</dbReference>
<feature type="coiled-coil region" evidence="9">
    <location>
        <begin position="213"/>
        <end position="240"/>
    </location>
</feature>
<dbReference type="InterPro" id="IPR004358">
    <property type="entry name" value="Sig_transdc_His_kin-like_C"/>
</dbReference>
<evidence type="ECO:0000313" key="15">
    <source>
        <dbReference type="EMBL" id="MBD2296059.1"/>
    </source>
</evidence>